<feature type="region of interest" description="Leucine repeat II (LRII)" evidence="3">
    <location>
        <begin position="927"/>
        <end position="959"/>
    </location>
</feature>
<evidence type="ECO:0000256" key="2">
    <source>
        <dbReference type="ARBA" id="ARBA00023163"/>
    </source>
</evidence>
<feature type="region of interest" description="Disordered" evidence="4">
    <location>
        <begin position="666"/>
        <end position="696"/>
    </location>
</feature>
<comment type="caution">
    <text evidence="3">Lacks conserved residue(s) required for the propagation of feature annotation.</text>
</comment>
<evidence type="ECO:0000256" key="1">
    <source>
        <dbReference type="ARBA" id="ARBA00023015"/>
    </source>
</evidence>
<feature type="short sequence motif" description="VHIID" evidence="3">
    <location>
        <begin position="881"/>
        <end position="885"/>
    </location>
</feature>
<feature type="short sequence motif" description="VHIID" evidence="3">
    <location>
        <begin position="289"/>
        <end position="293"/>
    </location>
</feature>
<dbReference type="PANTHER" id="PTHR31636">
    <property type="entry name" value="OSJNBA0084A10.13 PROTEIN-RELATED"/>
    <property type="match status" value="1"/>
</dbReference>
<name>A0AAN8UPM8_9MAGN</name>
<feature type="region of interest" description="Leucine repeat II (LRII)" evidence="3">
    <location>
        <begin position="334"/>
        <end position="366"/>
    </location>
</feature>
<organism evidence="5 6">
    <name type="scientific">Dillenia turbinata</name>
    <dbReference type="NCBI Taxonomy" id="194707"/>
    <lineage>
        <taxon>Eukaryota</taxon>
        <taxon>Viridiplantae</taxon>
        <taxon>Streptophyta</taxon>
        <taxon>Embryophyta</taxon>
        <taxon>Tracheophyta</taxon>
        <taxon>Spermatophyta</taxon>
        <taxon>Magnoliopsida</taxon>
        <taxon>eudicotyledons</taxon>
        <taxon>Gunneridae</taxon>
        <taxon>Pentapetalae</taxon>
        <taxon>Dilleniales</taxon>
        <taxon>Dilleniaceae</taxon>
        <taxon>Dillenia</taxon>
    </lineage>
</organism>
<accession>A0AAN8UPM8</accession>
<dbReference type="PROSITE" id="PS50985">
    <property type="entry name" value="GRAS"/>
    <property type="match status" value="2"/>
</dbReference>
<keyword evidence="2" id="KW-0804">Transcription</keyword>
<evidence type="ECO:0000313" key="5">
    <source>
        <dbReference type="EMBL" id="KAK6920888.1"/>
    </source>
</evidence>
<keyword evidence="1" id="KW-0805">Transcription regulation</keyword>
<dbReference type="Pfam" id="PF03514">
    <property type="entry name" value="GRAS"/>
    <property type="match status" value="2"/>
</dbReference>
<keyword evidence="6" id="KW-1185">Reference proteome</keyword>
<evidence type="ECO:0000256" key="4">
    <source>
        <dbReference type="SAM" id="MobiDB-lite"/>
    </source>
</evidence>
<dbReference type="AlphaFoldDB" id="A0AAN8UPM8"/>
<reference evidence="5 6" key="1">
    <citation type="submission" date="2023-12" db="EMBL/GenBank/DDBJ databases">
        <title>A high-quality genome assembly for Dillenia turbinata (Dilleniales).</title>
        <authorList>
            <person name="Chanderbali A."/>
        </authorList>
    </citation>
    <scope>NUCLEOTIDE SEQUENCE [LARGE SCALE GENOMIC DNA]</scope>
    <source>
        <strain evidence="5">LSX21</strain>
        <tissue evidence="5">Leaf</tissue>
    </source>
</reference>
<dbReference type="Proteomes" id="UP001370490">
    <property type="component" value="Unassembled WGS sequence"/>
</dbReference>
<comment type="similarity">
    <text evidence="3">Belongs to the GRAS family.</text>
</comment>
<proteinExistence type="inferred from homology"/>
<evidence type="ECO:0000313" key="6">
    <source>
        <dbReference type="Proteomes" id="UP001370490"/>
    </source>
</evidence>
<dbReference type="InterPro" id="IPR005202">
    <property type="entry name" value="TF_GRAS"/>
</dbReference>
<protein>
    <submittedName>
        <fullName evidence="5">Transcription factor GRAS</fullName>
    </submittedName>
</protein>
<feature type="region of interest" description="SAW" evidence="3">
    <location>
        <begin position="469"/>
        <end position="545"/>
    </location>
</feature>
<comment type="caution">
    <text evidence="5">The sequence shown here is derived from an EMBL/GenBank/DDBJ whole genome shotgun (WGS) entry which is preliminary data.</text>
</comment>
<dbReference type="EMBL" id="JBAMMX010000020">
    <property type="protein sequence ID" value="KAK6920888.1"/>
    <property type="molecule type" value="Genomic_DNA"/>
</dbReference>
<feature type="region of interest" description="SAW" evidence="3">
    <location>
        <begin position="1062"/>
        <end position="1138"/>
    </location>
</feature>
<sequence length="1140" mass="127978">MIFSGPKPGGSHYNITEEGAIRPKFQLEEQQQISLSPFETPYDLAYNSMCSPIQLCHEEVIKLQEILTLPVQELAVVKKEKTHQFPLASLGLLNNFGSRLKCLNSAKFAVPATDSTCATASSKGLSTTELVALAGTKFLWFPSQRVVGLSMSTHPFGSSLSGLSYEQTKDVELIQLLLASAEKVEHQQFSCALKLLDQCYLLSSNAGNPAQRLVYYFCEALQERINRENRDITLKRSRHEDEQFFFPQDGIIITSPDTAAYFQQIPFLQIAQFTGTQAILEQVDSAKKVHVIDLRIRSGVQWIVFLQALAAQRHSSLELLKITAVTTSEGKIDAVRKQLLSIAESINLPFSFEVLMVTKMNDIDEELLKPEDDELVAVYSPYYLSTLIARPDHLESLMRVVKSLRPSIMVVLEVEANHNSALFLNRFVSALFHHSAHFNCLDVCMKGDDLSRMSLVKTYHWEGIRNIVAFEGDKRRIRHVNIDTWRSFFPQFGMAEVELSMSSLLQADLLIKNFACGNLCTLGMNRKSLLIGWKGTPLFSVSAWKILSEFNHHLSARTLSDHYSECSSSNCLGEAGVENVKQTVQCGAEDWVEWMENNFLWSELGCYQDRLGEAGTSLSGYEQQEQQLISPLGSGNQDDYSFGISSPLNLCQEEILKLQDILIPPPIPEPADSKKKNDQSFPVVPDEVTNNSGFDHLNGENIDFSEDFSHAQSGRQLSTIEIICLGGAKFMQSSSGRVSDLFITRYPFGLSFSGLSEEVIKEVMLIQLLLASAEKVGRKQYSSALKMLGQCDVLSSSTGSPVQRVAYYFSEALLEKIGKETGRIRSKRLTDEEHNLFHPQKATIVMSLATVAHFLQIPFPQVAQFAGVQAIIEHVGSAKRVHIIDFLINCGVRWVVFMQGLAARYGSSVELLKITAVTATSKDKIEEIGKKLASSAEYFNLSFSFEVLELSNLKDIEKELFKVETDEAIAVYSPYYMSSLIAQPDCLESLMRVIESLNPCIMVVTEVEANHNSPIFISRFAEALYYHSAYFECIDTCMHRNDLNRITLERKYIWEGIRNIVASEREERVIRHVKLDVWRDFFMQFGMAEAALSTSSLDQAALVLKNFTCGNFCTLSMDNKSLLIGWKGTQIHSVSAWKFT</sequence>
<gene>
    <name evidence="5" type="ORF">RJ641_014566</name>
</gene>
<evidence type="ECO:0000256" key="3">
    <source>
        <dbReference type="PROSITE-ProRule" id="PRU01191"/>
    </source>
</evidence>